<protein>
    <submittedName>
        <fullName evidence="1">Uncharacterized protein</fullName>
    </submittedName>
</protein>
<proteinExistence type="predicted"/>
<evidence type="ECO:0000313" key="1">
    <source>
        <dbReference type="EMBL" id="SJL03178.1"/>
    </source>
</evidence>
<keyword evidence="2" id="KW-1185">Reference proteome</keyword>
<dbReference type="AlphaFoldDB" id="A0A284R399"/>
<dbReference type="EMBL" id="FUEG01000004">
    <property type="protein sequence ID" value="SJL03178.1"/>
    <property type="molecule type" value="Genomic_DNA"/>
</dbReference>
<sequence>MPYQGFIPRQTYLAVHKGHLFKCLNYTRDSIPVVEFEGRWQMEPSVQKEWKKLEYMLVELRRIVEDTRIPYRAMDYYRFPLPWEYGYTQSRLSKDAMTGTAMRARDAFFILGAEISFLLHSLTAAPHSVCDWEIPVLDMFGGKWLDLIRKSWMLSRGGGIWRDDIRRRATSALDTPRLGVYLDVTTPHFNFYIWAYVEARVPVWIDWGKRPEFYSCNDPILTETFGPTQEADYTRPIVKALSRHRCHVSPAREDITKEKHRSGWDGSPAWGSPVEDISESSVWSDAPPPLPVVIDKVQYEPIPKDSTSNVATGQRLGETWQQFFEHVEKAERKAIALETPSEKQSRLMRIHNATAGRFPSKKTMVFFWDKTDEKDYLVRQHIPRDCVADYWDDYAPSQRRFSWLRNCWDLNYEFDANPACSAEQIARDEEELLDFFGESSDTTSHDYDDDGYPLEPRLKDALSNVRTGQHLGESWQEFFERVDIAKAKAIQQETTSERQTRLKRMQEAKESHFPPGASMVFIWGEVVGKNYLVHQHIPEEYIFDLCHAYALSQRRYSWLNNQWDLIYDLDPSADFDQDDVCSPDYVYEPQSQFATLKEWNNQYQDLFELDPQLFIPKHLDGLTLEDVLRSRFGLNPPSSVHFLRSNLDSKEIERIRRNVSCGKATRDSRHPISDSDLTRLGPGLQWLARATERNSQGEVFPLSDAWWDILPEGEPELLKQMDPDLEVERVQFTYLDSTRYRIRFNRGGLSAYELVLHRATDLLYCLRLREALNVNDLVAQLSTIGCSFSMVVQKPAFSIVPLRPRLSEVVLHRRRGFVPDISDYKEYVWRRAMLLSRPAVARAALLHGGLPWRIAMEHINPDDVLFASLEEVTKTGVHHRVISSGQDLDMWEDVLTEDQIDILCGVYHVETWYMGSEDTKQDLSWFPKPSSWRSSGLDVGFWSPDCESWYKLRAEMYLSGDTKATCLNQGEWRRSIRLWKVAQGLEEISTKFAHRYII</sequence>
<dbReference type="STRING" id="47428.A0A284R399"/>
<reference evidence="2" key="1">
    <citation type="journal article" date="2017" name="Nat. Ecol. Evol.">
        <title>Genome expansion and lineage-specific genetic innovations in the forest pathogenic fungi Armillaria.</title>
        <authorList>
            <person name="Sipos G."/>
            <person name="Prasanna A.N."/>
            <person name="Walter M.C."/>
            <person name="O'Connor E."/>
            <person name="Balint B."/>
            <person name="Krizsan K."/>
            <person name="Kiss B."/>
            <person name="Hess J."/>
            <person name="Varga T."/>
            <person name="Slot J."/>
            <person name="Riley R."/>
            <person name="Boka B."/>
            <person name="Rigling D."/>
            <person name="Barry K."/>
            <person name="Lee J."/>
            <person name="Mihaltcheva S."/>
            <person name="LaButti K."/>
            <person name="Lipzen A."/>
            <person name="Waldron R."/>
            <person name="Moloney N.M."/>
            <person name="Sperisen C."/>
            <person name="Kredics L."/>
            <person name="Vagvoelgyi C."/>
            <person name="Patrignani A."/>
            <person name="Fitzpatrick D."/>
            <person name="Nagy I."/>
            <person name="Doyle S."/>
            <person name="Anderson J.B."/>
            <person name="Grigoriev I.V."/>
            <person name="Gueldener U."/>
            <person name="Muensterkoetter M."/>
            <person name="Nagy L.G."/>
        </authorList>
    </citation>
    <scope>NUCLEOTIDE SEQUENCE [LARGE SCALE GENOMIC DNA]</scope>
    <source>
        <strain evidence="2">C18/9</strain>
    </source>
</reference>
<accession>A0A284R399</accession>
<organism evidence="1 2">
    <name type="scientific">Armillaria ostoyae</name>
    <name type="common">Armillaria root rot fungus</name>
    <dbReference type="NCBI Taxonomy" id="47428"/>
    <lineage>
        <taxon>Eukaryota</taxon>
        <taxon>Fungi</taxon>
        <taxon>Dikarya</taxon>
        <taxon>Basidiomycota</taxon>
        <taxon>Agaricomycotina</taxon>
        <taxon>Agaricomycetes</taxon>
        <taxon>Agaricomycetidae</taxon>
        <taxon>Agaricales</taxon>
        <taxon>Marasmiineae</taxon>
        <taxon>Physalacriaceae</taxon>
        <taxon>Armillaria</taxon>
    </lineage>
</organism>
<evidence type="ECO:0000313" key="2">
    <source>
        <dbReference type="Proteomes" id="UP000219338"/>
    </source>
</evidence>
<gene>
    <name evidence="1" type="ORF">ARMOST_06524</name>
</gene>
<name>A0A284R399_ARMOS</name>
<dbReference type="Proteomes" id="UP000219338">
    <property type="component" value="Unassembled WGS sequence"/>
</dbReference>
<dbReference type="OrthoDB" id="2693540at2759"/>